<sequence length="585" mass="64142">MHLPSLFAVSLTATVTLAKTQQQEQQPLLAQESVKTVTAKNILTLRIDSFIEQVLSDWNSAGGVGIAVVQRNEDGSWNVEHKGYGIAKTDGSKVTGDTLFAIGSNSKLFDVIATGLLISNETLSPRISWNTKISSIIPEWELSDPIASSGSTIIDLMSHRTGLPRHDMAYHNTQPVQSLISKIKYLKPSSEFREVWQYNNIMYTVLSYLLDVLTHVPFTHYVKNHLFIPLGLNSTTYSGTVAEESGNLADGFGRDGVNKSENLLGAGTPRAMPFWNPYGGEDGNIISGAGGVISSARDVATWLQVLLLQGKNPITDEQVIPSSVIEKVATGVTVLAQASVSSYPEYAPVNYGGGQMRSSYRGFNFIEHGGGTPGFHTQITRFPFNNVGVAVLTNDDAYGSVIMEIIKWRIVDELFSLRPIDWNSRAKQRVTEAYEKRSRQLIPRPDNPTPPSVPFTSLAGTYQHPAYGTLELCALPSIASLKWTKSSESTLPTESAFPMTASCERLIDEIPTRLPGTANTSDAVPTFFAYMDSTWLSHVRLQHFDGNLFNVSGFKSLLITLVLAYHRRFEIRSNEDEGKAAVLGS</sequence>
<dbReference type="Pfam" id="PF00144">
    <property type="entry name" value="Beta-lactamase"/>
    <property type="match status" value="1"/>
</dbReference>
<evidence type="ECO:0000313" key="4">
    <source>
        <dbReference type="EMBL" id="KAJ3785013.1"/>
    </source>
</evidence>
<gene>
    <name evidence="4" type="ORF">GGU10DRAFT_356176</name>
</gene>
<evidence type="ECO:0000259" key="3">
    <source>
        <dbReference type="Pfam" id="PF00144"/>
    </source>
</evidence>
<organism evidence="4 5">
    <name type="scientific">Lentinula aff. detonsa</name>
    <dbReference type="NCBI Taxonomy" id="2804958"/>
    <lineage>
        <taxon>Eukaryota</taxon>
        <taxon>Fungi</taxon>
        <taxon>Dikarya</taxon>
        <taxon>Basidiomycota</taxon>
        <taxon>Agaricomycotina</taxon>
        <taxon>Agaricomycetes</taxon>
        <taxon>Agaricomycetidae</taxon>
        <taxon>Agaricales</taxon>
        <taxon>Marasmiineae</taxon>
        <taxon>Omphalotaceae</taxon>
        <taxon>Lentinula</taxon>
    </lineage>
</organism>
<dbReference type="InterPro" id="IPR001466">
    <property type="entry name" value="Beta-lactam-related"/>
</dbReference>
<evidence type="ECO:0000313" key="5">
    <source>
        <dbReference type="Proteomes" id="UP001163798"/>
    </source>
</evidence>
<dbReference type="PANTHER" id="PTHR46825">
    <property type="entry name" value="D-ALANYL-D-ALANINE-CARBOXYPEPTIDASE/ENDOPEPTIDASE AMPH"/>
    <property type="match status" value="1"/>
</dbReference>
<dbReference type="EMBL" id="MU793356">
    <property type="protein sequence ID" value="KAJ3785013.1"/>
    <property type="molecule type" value="Genomic_DNA"/>
</dbReference>
<dbReference type="Proteomes" id="UP001163798">
    <property type="component" value="Unassembled WGS sequence"/>
</dbReference>
<dbReference type="AlphaFoldDB" id="A0AA38NLQ3"/>
<evidence type="ECO:0000256" key="2">
    <source>
        <dbReference type="SAM" id="SignalP"/>
    </source>
</evidence>
<feature type="chain" id="PRO_5041417399" evidence="2">
    <location>
        <begin position="19"/>
        <end position="585"/>
    </location>
</feature>
<keyword evidence="2" id="KW-0732">Signal</keyword>
<accession>A0AA38NLQ3</accession>
<dbReference type="PANTHER" id="PTHR46825:SF15">
    <property type="entry name" value="BETA-LACTAMASE-RELATED DOMAIN-CONTAINING PROTEIN"/>
    <property type="match status" value="1"/>
</dbReference>
<dbReference type="InterPro" id="IPR012338">
    <property type="entry name" value="Beta-lactam/transpept-like"/>
</dbReference>
<protein>
    <submittedName>
        <fullName evidence="4">Beta-lactamase/transpeptidase-like protein</fullName>
    </submittedName>
</protein>
<evidence type="ECO:0000256" key="1">
    <source>
        <dbReference type="ARBA" id="ARBA00038215"/>
    </source>
</evidence>
<comment type="similarity">
    <text evidence="1">Belongs to the peptidase S12 family.</text>
</comment>
<proteinExistence type="inferred from homology"/>
<dbReference type="SUPFAM" id="SSF56601">
    <property type="entry name" value="beta-lactamase/transpeptidase-like"/>
    <property type="match status" value="1"/>
</dbReference>
<feature type="domain" description="Beta-lactamase-related" evidence="3">
    <location>
        <begin position="62"/>
        <end position="397"/>
    </location>
</feature>
<name>A0AA38NLQ3_9AGAR</name>
<dbReference type="Gene3D" id="3.40.710.10">
    <property type="entry name" value="DD-peptidase/beta-lactamase superfamily"/>
    <property type="match status" value="1"/>
</dbReference>
<reference evidence="4" key="1">
    <citation type="submission" date="2022-08" db="EMBL/GenBank/DDBJ databases">
        <authorList>
            <consortium name="DOE Joint Genome Institute"/>
            <person name="Min B."/>
            <person name="Riley R."/>
            <person name="Sierra-Patev S."/>
            <person name="Naranjo-Ortiz M."/>
            <person name="Looney B."/>
            <person name="Konkel Z."/>
            <person name="Slot J.C."/>
            <person name="Sakamoto Y."/>
            <person name="Steenwyk J.L."/>
            <person name="Rokas A."/>
            <person name="Carro J."/>
            <person name="Camarero S."/>
            <person name="Ferreira P."/>
            <person name="Molpeceres G."/>
            <person name="Ruiz-Duenas F.J."/>
            <person name="Serrano A."/>
            <person name="Henrissat B."/>
            <person name="Drula E."/>
            <person name="Hughes K.W."/>
            <person name="Mata J.L."/>
            <person name="Ishikawa N.K."/>
            <person name="Vargas-Isla R."/>
            <person name="Ushijima S."/>
            <person name="Smith C.A."/>
            <person name="Ahrendt S."/>
            <person name="Andreopoulos W."/>
            <person name="He G."/>
            <person name="Labutti K."/>
            <person name="Lipzen A."/>
            <person name="Ng V."/>
            <person name="Sandor L."/>
            <person name="Barry K."/>
            <person name="Martinez A.T."/>
            <person name="Xiao Y."/>
            <person name="Gibbons J.G."/>
            <person name="Terashima K."/>
            <person name="Hibbett D.S."/>
            <person name="Grigoriev I.V."/>
        </authorList>
    </citation>
    <scope>NUCLEOTIDE SEQUENCE</scope>
    <source>
        <strain evidence="4">TFB10291</strain>
    </source>
</reference>
<dbReference type="InterPro" id="IPR050491">
    <property type="entry name" value="AmpC-like"/>
</dbReference>
<keyword evidence="5" id="KW-1185">Reference proteome</keyword>
<feature type="signal peptide" evidence="2">
    <location>
        <begin position="1"/>
        <end position="18"/>
    </location>
</feature>
<comment type="caution">
    <text evidence="4">The sequence shown here is derived from an EMBL/GenBank/DDBJ whole genome shotgun (WGS) entry which is preliminary data.</text>
</comment>